<dbReference type="EMBL" id="JAMTCP010000022">
    <property type="protein sequence ID" value="MCP2260053.1"/>
    <property type="molecule type" value="Genomic_DNA"/>
</dbReference>
<comment type="caution">
    <text evidence="2">The sequence shown here is derived from an EMBL/GenBank/DDBJ whole genome shotgun (WGS) entry which is preliminary data.</text>
</comment>
<dbReference type="RefSeq" id="WP_253670928.1">
    <property type="nucleotide sequence ID" value="NZ_JAMTCP010000022.1"/>
</dbReference>
<proteinExistence type="predicted"/>
<gene>
    <name evidence="2" type="ORF">LX15_003764</name>
</gene>
<dbReference type="PANTHER" id="PTHR41700">
    <property type="entry name" value="GCN5-RELATED N-ACETYLTRANSFERASE"/>
    <property type="match status" value="1"/>
</dbReference>
<feature type="domain" description="N-acetyltransferase" evidence="1">
    <location>
        <begin position="34"/>
        <end position="176"/>
    </location>
</feature>
<dbReference type="Gene3D" id="3.40.630.30">
    <property type="match status" value="1"/>
</dbReference>
<evidence type="ECO:0000313" key="3">
    <source>
        <dbReference type="Proteomes" id="UP001205311"/>
    </source>
</evidence>
<name>A0ABT1HWZ6_STRSD</name>
<dbReference type="InterPro" id="IPR016181">
    <property type="entry name" value="Acyl_CoA_acyltransferase"/>
</dbReference>
<sequence>MTRAHAPVGGRRALETEAWRAAEAVASRAGLRLAELSDVDAQNAATALFRRIWRSEEDPPIGSALVRAIQFTGGYVAGAYLGGELVGAAVAFFAADGHLHSHITGVAPGHRGRHVGRALKLHQRAWALARGVTVIKWTFDPLVRRNAFFNIARLGALPTAYLVDFYGELTDALNAGAGSDRLVAEWRLDSPRAVAAAAGAWHEPDVDRLRETGCVRLDRTASGEPLPRADAWRAGRACLVAVPEDVEALRAVDGDLAWRWRVEVRAALREGMAQGWRVTGMARAGWYVVEADK</sequence>
<dbReference type="SUPFAM" id="SSF55729">
    <property type="entry name" value="Acyl-CoA N-acyltransferases (Nat)"/>
    <property type="match status" value="1"/>
</dbReference>
<dbReference type="Pfam" id="PF00583">
    <property type="entry name" value="Acetyltransf_1"/>
    <property type="match status" value="1"/>
</dbReference>
<dbReference type="PROSITE" id="PS51186">
    <property type="entry name" value="GNAT"/>
    <property type="match status" value="1"/>
</dbReference>
<evidence type="ECO:0000313" key="2">
    <source>
        <dbReference type="EMBL" id="MCP2260053.1"/>
    </source>
</evidence>
<dbReference type="Proteomes" id="UP001205311">
    <property type="component" value="Unassembled WGS sequence"/>
</dbReference>
<dbReference type="InterPro" id="IPR038764">
    <property type="entry name" value="GNAT_N_AcTrfase_prd"/>
</dbReference>
<evidence type="ECO:0000259" key="1">
    <source>
        <dbReference type="PROSITE" id="PS51186"/>
    </source>
</evidence>
<dbReference type="PANTHER" id="PTHR41700:SF1">
    <property type="entry name" value="N-ACETYLTRANSFERASE DOMAIN-CONTAINING PROTEIN"/>
    <property type="match status" value="1"/>
</dbReference>
<reference evidence="2 3" key="1">
    <citation type="submission" date="2022-06" db="EMBL/GenBank/DDBJ databases">
        <title>Genomic Encyclopedia of Archaeal and Bacterial Type Strains, Phase II (KMG-II): from individual species to whole genera.</title>
        <authorList>
            <person name="Goeker M."/>
        </authorList>
    </citation>
    <scope>NUCLEOTIDE SEQUENCE [LARGE SCALE GENOMIC DNA]</scope>
    <source>
        <strain evidence="2 3">DSM 40477</strain>
    </source>
</reference>
<dbReference type="InterPro" id="IPR000182">
    <property type="entry name" value="GNAT_dom"/>
</dbReference>
<keyword evidence="3" id="KW-1185">Reference proteome</keyword>
<organism evidence="2 3">
    <name type="scientific">Streptoalloteichus tenebrarius (strain ATCC 17920 / DSM 40477 / JCM 4838 / CBS 697.72 / NBRC 16177 / NCIMB 11028 / NRRL B-12390 / A12253. 1 / ISP 5477)</name>
    <name type="common">Streptomyces tenebrarius</name>
    <dbReference type="NCBI Taxonomy" id="1933"/>
    <lineage>
        <taxon>Bacteria</taxon>
        <taxon>Bacillati</taxon>
        <taxon>Actinomycetota</taxon>
        <taxon>Actinomycetes</taxon>
        <taxon>Pseudonocardiales</taxon>
        <taxon>Pseudonocardiaceae</taxon>
        <taxon>Streptoalloteichus</taxon>
    </lineage>
</organism>
<protein>
    <submittedName>
        <fullName evidence="2">Acetyltransferase, GNAT superfamily</fullName>
    </submittedName>
</protein>
<accession>A0ABT1HWZ6</accession>